<protein>
    <submittedName>
        <fullName evidence="1">Uncharacterized protein</fullName>
    </submittedName>
</protein>
<gene>
    <name evidence="1" type="ORF">BEMITA_LOCUS6682</name>
</gene>
<reference evidence="1" key="1">
    <citation type="submission" date="2021-12" db="EMBL/GenBank/DDBJ databases">
        <authorList>
            <person name="King R."/>
        </authorList>
    </citation>
    <scope>NUCLEOTIDE SEQUENCE</scope>
</reference>
<evidence type="ECO:0000313" key="1">
    <source>
        <dbReference type="EMBL" id="CAH0387702.1"/>
    </source>
</evidence>
<dbReference type="EMBL" id="OU963864">
    <property type="protein sequence ID" value="CAH0387702.1"/>
    <property type="molecule type" value="Genomic_DNA"/>
</dbReference>
<evidence type="ECO:0000313" key="2">
    <source>
        <dbReference type="Proteomes" id="UP001152759"/>
    </source>
</evidence>
<keyword evidence="2" id="KW-1185">Reference proteome</keyword>
<dbReference type="AlphaFoldDB" id="A0A9P0A9K6"/>
<name>A0A9P0A9K6_BEMTA</name>
<proteinExistence type="predicted"/>
<sequence length="289" mass="32882">MKLRRKILNKSVISFLDRNKVSARATTGIIASTAHMLGISPEELHISKSAVNCQRRKIRKEVATSIKEQFAPSAPLVVHWDSKLLPSLTGKQKEDRLAILVTGQDVDKLLAIPPLKDSKGVSQAEAVHDILQEWNLVKKVKCWDFDTTASTTGKVKGCRVVLQKKLNHYVLYLACRHHILELVLGDAYKECLGETTSPEVELFKKFQQNWPEINKSDVKIYSTDQDMKKRLGKDRIKILKFVKTQLKDFQPRKDYKDLLQLILILLDPSATKSITIRAPGVYSHARWMS</sequence>
<accession>A0A9P0A9K6</accession>
<dbReference type="Proteomes" id="UP001152759">
    <property type="component" value="Chromosome 3"/>
</dbReference>
<organism evidence="1 2">
    <name type="scientific">Bemisia tabaci</name>
    <name type="common">Sweetpotato whitefly</name>
    <name type="synonym">Aleurodes tabaci</name>
    <dbReference type="NCBI Taxonomy" id="7038"/>
    <lineage>
        <taxon>Eukaryota</taxon>
        <taxon>Metazoa</taxon>
        <taxon>Ecdysozoa</taxon>
        <taxon>Arthropoda</taxon>
        <taxon>Hexapoda</taxon>
        <taxon>Insecta</taxon>
        <taxon>Pterygota</taxon>
        <taxon>Neoptera</taxon>
        <taxon>Paraneoptera</taxon>
        <taxon>Hemiptera</taxon>
        <taxon>Sternorrhyncha</taxon>
        <taxon>Aleyrodoidea</taxon>
        <taxon>Aleyrodidae</taxon>
        <taxon>Aleyrodinae</taxon>
        <taxon>Bemisia</taxon>
    </lineage>
</organism>